<dbReference type="GO" id="GO:0000156">
    <property type="term" value="F:phosphorelay response regulator activity"/>
    <property type="evidence" value="ECO:0007669"/>
    <property type="project" value="TreeGrafter"/>
</dbReference>
<evidence type="ECO:0000256" key="7">
    <source>
        <dbReference type="ARBA" id="ARBA00022840"/>
    </source>
</evidence>
<dbReference type="FunFam" id="1.10.287.130:FF:000001">
    <property type="entry name" value="Two-component sensor histidine kinase"/>
    <property type="match status" value="1"/>
</dbReference>
<dbReference type="RefSeq" id="WP_125205996.1">
    <property type="nucleotide sequence ID" value="NZ_AP025739.1"/>
</dbReference>
<keyword evidence="4" id="KW-0808">Transferase</keyword>
<dbReference type="OrthoDB" id="9804645at2"/>
<dbReference type="KEGG" id="ccot:CCAX7_61050"/>
<evidence type="ECO:0000256" key="3">
    <source>
        <dbReference type="ARBA" id="ARBA00022553"/>
    </source>
</evidence>
<evidence type="ECO:0000256" key="6">
    <source>
        <dbReference type="ARBA" id="ARBA00022777"/>
    </source>
</evidence>
<keyword evidence="7" id="KW-0067">ATP-binding</keyword>
<keyword evidence="8" id="KW-0902">Two-component regulatory system</keyword>
<dbReference type="PANTHER" id="PTHR42878:SF7">
    <property type="entry name" value="SENSOR HISTIDINE KINASE GLRK"/>
    <property type="match status" value="1"/>
</dbReference>
<evidence type="ECO:0000256" key="2">
    <source>
        <dbReference type="ARBA" id="ARBA00012438"/>
    </source>
</evidence>
<dbReference type="SUPFAM" id="SSF55874">
    <property type="entry name" value="ATPase domain of HSP90 chaperone/DNA topoisomerase II/histidine kinase"/>
    <property type="match status" value="1"/>
</dbReference>
<dbReference type="PANTHER" id="PTHR42878">
    <property type="entry name" value="TWO-COMPONENT HISTIDINE KINASE"/>
    <property type="match status" value="1"/>
</dbReference>
<gene>
    <name evidence="10" type="ORF">CCAX7_61050</name>
</gene>
<evidence type="ECO:0000256" key="9">
    <source>
        <dbReference type="ARBA" id="ARBA00023136"/>
    </source>
</evidence>
<dbReference type="InterPro" id="IPR004358">
    <property type="entry name" value="Sig_transdc_His_kin-like_C"/>
</dbReference>
<dbReference type="Pfam" id="PF00512">
    <property type="entry name" value="HisKA"/>
    <property type="match status" value="1"/>
</dbReference>
<dbReference type="InterPro" id="IPR003594">
    <property type="entry name" value="HATPase_dom"/>
</dbReference>
<protein>
    <recommendedName>
        <fullName evidence="2">histidine kinase</fullName>
        <ecNumber evidence="2">2.7.13.3</ecNumber>
    </recommendedName>
</protein>
<dbReference type="PRINTS" id="PR00344">
    <property type="entry name" value="BCTRLSENSOR"/>
</dbReference>
<dbReference type="InterPro" id="IPR036097">
    <property type="entry name" value="HisK_dim/P_sf"/>
</dbReference>
<sequence length="509" mass="56378">MLLKTLHGRLTLILLVLLCLIGCLSVPLTLFTTQNYQQEVAQNLNRPLASSLAAHLTETNLFSHAPARLSKARSEIKYLMVINPDIDVYLLDTRGTILAYSGAPSDIRRDRVPLAPLQRFLTKSVRLPILNDDPRSSADRKVFSAAPIYASGQHPPNSPQGYVYVILGGQHYDSVAGLLRRSYILRSSLWGLGVLLASVSVAGLFLFRLLTQRLRRLTVAMETFRDLDFLEANSVQSTRLFAPWRGIVSPRDELDRLGTVCLQMSDRIQGQIQELALADTHRREMVSNASHDLRTPLAALQGYLETLLMKEGRMTPEEQRGYLQVAIRHSDRLAKLIGELFELAQLDAREVSLNSEAFSLSELVQDVVQQHQLTAEQKQIRLHASLPENLPFVRADIGLIERVLENLLENALRYTPEGGMVAVSLALEAESIGVRVTDTGCGISPADLAHIFERFYRAPGQSEKPGCAGLGLAIAKRILELHGSSITVESVLDQGTAFTFHLPIEKAQG</sequence>
<dbReference type="InterPro" id="IPR003661">
    <property type="entry name" value="HisK_dim/P_dom"/>
</dbReference>
<dbReference type="EC" id="2.7.13.3" evidence="2"/>
<dbReference type="Proteomes" id="UP000287394">
    <property type="component" value="Chromosome"/>
</dbReference>
<dbReference type="Gene3D" id="1.10.287.130">
    <property type="match status" value="1"/>
</dbReference>
<dbReference type="GO" id="GO:0030295">
    <property type="term" value="F:protein kinase activator activity"/>
    <property type="evidence" value="ECO:0007669"/>
    <property type="project" value="TreeGrafter"/>
</dbReference>
<dbReference type="PROSITE" id="PS50109">
    <property type="entry name" value="HIS_KIN"/>
    <property type="match status" value="1"/>
</dbReference>
<accession>A0A402CW68</accession>
<dbReference type="AlphaFoldDB" id="A0A402CW68"/>
<dbReference type="InterPro" id="IPR050351">
    <property type="entry name" value="BphY/WalK/GraS-like"/>
</dbReference>
<evidence type="ECO:0000313" key="11">
    <source>
        <dbReference type="Proteomes" id="UP000287394"/>
    </source>
</evidence>
<evidence type="ECO:0000256" key="8">
    <source>
        <dbReference type="ARBA" id="ARBA00023012"/>
    </source>
</evidence>
<evidence type="ECO:0000256" key="5">
    <source>
        <dbReference type="ARBA" id="ARBA00022741"/>
    </source>
</evidence>
<reference evidence="10 11" key="1">
    <citation type="journal article" date="2019" name="Int. J. Syst. Evol. Microbiol.">
        <title>Capsulimonas corticalis gen. nov., sp. nov., an aerobic capsulated bacterium, of a novel bacterial order, Capsulimonadales ord. nov., of the class Armatimonadia of the phylum Armatimonadetes.</title>
        <authorList>
            <person name="Li J."/>
            <person name="Kudo C."/>
            <person name="Tonouchi A."/>
        </authorList>
    </citation>
    <scope>NUCLEOTIDE SEQUENCE [LARGE SCALE GENOMIC DNA]</scope>
    <source>
        <strain evidence="10 11">AX-7</strain>
    </source>
</reference>
<dbReference type="SUPFAM" id="SSF47384">
    <property type="entry name" value="Homodimeric domain of signal transducing histidine kinase"/>
    <property type="match status" value="1"/>
</dbReference>
<dbReference type="SMART" id="SM00387">
    <property type="entry name" value="HATPase_c"/>
    <property type="match status" value="1"/>
</dbReference>
<evidence type="ECO:0000256" key="1">
    <source>
        <dbReference type="ARBA" id="ARBA00000085"/>
    </source>
</evidence>
<proteinExistence type="predicted"/>
<dbReference type="GO" id="GO:0005524">
    <property type="term" value="F:ATP binding"/>
    <property type="evidence" value="ECO:0007669"/>
    <property type="project" value="UniProtKB-KW"/>
</dbReference>
<dbReference type="SMART" id="SM00388">
    <property type="entry name" value="HisKA"/>
    <property type="match status" value="1"/>
</dbReference>
<dbReference type="GO" id="GO:0000155">
    <property type="term" value="F:phosphorelay sensor kinase activity"/>
    <property type="evidence" value="ECO:0007669"/>
    <property type="project" value="InterPro"/>
</dbReference>
<dbReference type="Gene3D" id="3.30.565.10">
    <property type="entry name" value="Histidine kinase-like ATPase, C-terminal domain"/>
    <property type="match status" value="1"/>
</dbReference>
<dbReference type="FunFam" id="3.30.565.10:FF:000006">
    <property type="entry name" value="Sensor histidine kinase WalK"/>
    <property type="match status" value="1"/>
</dbReference>
<dbReference type="CDD" id="cd00082">
    <property type="entry name" value="HisKA"/>
    <property type="match status" value="1"/>
</dbReference>
<comment type="catalytic activity">
    <reaction evidence="1">
        <text>ATP + protein L-histidine = ADP + protein N-phospho-L-histidine.</text>
        <dbReference type="EC" id="2.7.13.3"/>
    </reaction>
</comment>
<organism evidence="10 11">
    <name type="scientific">Capsulimonas corticalis</name>
    <dbReference type="NCBI Taxonomy" id="2219043"/>
    <lineage>
        <taxon>Bacteria</taxon>
        <taxon>Bacillati</taxon>
        <taxon>Armatimonadota</taxon>
        <taxon>Armatimonadia</taxon>
        <taxon>Capsulimonadales</taxon>
        <taxon>Capsulimonadaceae</taxon>
        <taxon>Capsulimonas</taxon>
    </lineage>
</organism>
<dbReference type="FunCoup" id="A0A402CW68">
    <property type="interactions" value="19"/>
</dbReference>
<dbReference type="GO" id="GO:0007234">
    <property type="term" value="P:osmosensory signaling via phosphorelay pathway"/>
    <property type="evidence" value="ECO:0007669"/>
    <property type="project" value="TreeGrafter"/>
</dbReference>
<keyword evidence="9" id="KW-0472">Membrane</keyword>
<dbReference type="CDD" id="cd00075">
    <property type="entry name" value="HATPase"/>
    <property type="match status" value="1"/>
</dbReference>
<dbReference type="Pfam" id="PF02518">
    <property type="entry name" value="HATPase_c"/>
    <property type="match status" value="1"/>
</dbReference>
<keyword evidence="3" id="KW-0597">Phosphoprotein</keyword>
<evidence type="ECO:0000313" key="10">
    <source>
        <dbReference type="EMBL" id="BDI34054.1"/>
    </source>
</evidence>
<name>A0A402CW68_9BACT</name>
<keyword evidence="5" id="KW-0547">Nucleotide-binding</keyword>
<dbReference type="InterPro" id="IPR036890">
    <property type="entry name" value="HATPase_C_sf"/>
</dbReference>
<keyword evidence="11" id="KW-1185">Reference proteome</keyword>
<evidence type="ECO:0000256" key="4">
    <source>
        <dbReference type="ARBA" id="ARBA00022679"/>
    </source>
</evidence>
<keyword evidence="6 10" id="KW-0418">Kinase</keyword>
<dbReference type="EMBL" id="AP025739">
    <property type="protein sequence ID" value="BDI34054.1"/>
    <property type="molecule type" value="Genomic_DNA"/>
</dbReference>
<dbReference type="InterPro" id="IPR005467">
    <property type="entry name" value="His_kinase_dom"/>
</dbReference>